<dbReference type="PANTHER" id="PTHR34606:SF15">
    <property type="entry name" value="BON DOMAIN-CONTAINING PROTEIN"/>
    <property type="match status" value="1"/>
</dbReference>
<reference evidence="3 4" key="1">
    <citation type="journal article" date="2021" name="Genome Biol. Evol.">
        <title>Complete Genome Sequencing of a Novel Gloeobacter Species from a Waterfall Cave in Mexico.</title>
        <authorList>
            <person name="Saw J.H."/>
            <person name="Cardona T."/>
            <person name="Montejano G."/>
        </authorList>
    </citation>
    <scope>NUCLEOTIDE SEQUENCE [LARGE SCALE GENOMIC DNA]</scope>
    <source>
        <strain evidence="3">MG652769</strain>
    </source>
</reference>
<evidence type="ECO:0000313" key="4">
    <source>
        <dbReference type="Proteomes" id="UP001054846"/>
    </source>
</evidence>
<feature type="compositionally biased region" description="Basic and acidic residues" evidence="1">
    <location>
        <begin position="39"/>
        <end position="52"/>
    </location>
</feature>
<dbReference type="EMBL" id="CP063845">
    <property type="protein sequence ID" value="UFP94159.1"/>
    <property type="molecule type" value="Genomic_DNA"/>
</dbReference>
<feature type="compositionally biased region" description="Basic and acidic residues" evidence="1">
    <location>
        <begin position="14"/>
        <end position="30"/>
    </location>
</feature>
<evidence type="ECO:0000256" key="1">
    <source>
        <dbReference type="SAM" id="MobiDB-lite"/>
    </source>
</evidence>
<accession>A0ABY3PKL1</accession>
<name>A0ABY3PKL1_9CYAN</name>
<proteinExistence type="predicted"/>
<dbReference type="Proteomes" id="UP001054846">
    <property type="component" value="Chromosome"/>
</dbReference>
<protein>
    <submittedName>
        <fullName evidence="3">BON domain-containing protein</fullName>
    </submittedName>
</protein>
<feature type="domain" description="BON" evidence="2">
    <location>
        <begin position="64"/>
        <end position="132"/>
    </location>
</feature>
<keyword evidence="4" id="KW-1185">Reference proteome</keyword>
<feature type="region of interest" description="Disordered" evidence="1">
    <location>
        <begin position="1"/>
        <end position="57"/>
    </location>
</feature>
<dbReference type="Gene3D" id="3.30.1340.30">
    <property type="match status" value="1"/>
</dbReference>
<dbReference type="InterPro" id="IPR007055">
    <property type="entry name" value="BON_dom"/>
</dbReference>
<dbReference type="InterPro" id="IPR051686">
    <property type="entry name" value="Lipoprotein_DolP"/>
</dbReference>
<evidence type="ECO:0000313" key="3">
    <source>
        <dbReference type="EMBL" id="UFP94159.1"/>
    </source>
</evidence>
<evidence type="ECO:0000259" key="2">
    <source>
        <dbReference type="PROSITE" id="PS50914"/>
    </source>
</evidence>
<dbReference type="PROSITE" id="PS50914">
    <property type="entry name" value="BON"/>
    <property type="match status" value="1"/>
</dbReference>
<dbReference type="Pfam" id="PF04972">
    <property type="entry name" value="BON"/>
    <property type="match status" value="1"/>
</dbReference>
<dbReference type="RefSeq" id="WP_230841216.1">
    <property type="nucleotide sequence ID" value="NZ_CP063845.1"/>
</dbReference>
<dbReference type="SMART" id="SM00749">
    <property type="entry name" value="BON"/>
    <property type="match status" value="1"/>
</dbReference>
<dbReference type="PANTHER" id="PTHR34606">
    <property type="entry name" value="BON DOMAIN-CONTAINING PROTEIN"/>
    <property type="match status" value="1"/>
</dbReference>
<sequence length="132" mass="14137">MALASVAGCAPGTESRESAERSLEYAERSVEAAGQAIREQTREATESVDRNIDQTGRNLQRTAGDTAIVTKVKGILAADPLVQSFAIDVQSNEGVVILRGEVKNDAQRRRALEDAQSVKGVVQVVDQLTLKS</sequence>
<gene>
    <name evidence="3" type="ORF">ISF26_20745</name>
</gene>
<organism evidence="3 4">
    <name type="scientific">Gloeobacter morelensis MG652769</name>
    <dbReference type="NCBI Taxonomy" id="2781736"/>
    <lineage>
        <taxon>Bacteria</taxon>
        <taxon>Bacillati</taxon>
        <taxon>Cyanobacteriota</taxon>
        <taxon>Cyanophyceae</taxon>
        <taxon>Gloeobacterales</taxon>
        <taxon>Gloeobacteraceae</taxon>
        <taxon>Gloeobacter</taxon>
        <taxon>Gloeobacter morelensis</taxon>
    </lineage>
</organism>
<dbReference type="InterPro" id="IPR014004">
    <property type="entry name" value="Transpt-assoc_nodulatn_dom_bac"/>
</dbReference>